<feature type="domain" description="Integrase catalytic" evidence="3">
    <location>
        <begin position="105"/>
        <end position="278"/>
    </location>
</feature>
<dbReference type="Proteomes" id="UP000036403">
    <property type="component" value="Unassembled WGS sequence"/>
</dbReference>
<evidence type="ECO:0000256" key="2">
    <source>
        <dbReference type="SAM" id="MobiDB-lite"/>
    </source>
</evidence>
<dbReference type="GO" id="GO:0003676">
    <property type="term" value="F:nucleic acid binding"/>
    <property type="evidence" value="ECO:0007669"/>
    <property type="project" value="InterPro"/>
</dbReference>
<dbReference type="STRING" id="67767.A0A0J7N801"/>
<dbReference type="PANTHER" id="PTHR37984:SF5">
    <property type="entry name" value="PROTEIN NYNRIN-LIKE"/>
    <property type="match status" value="1"/>
</dbReference>
<dbReference type="Pfam" id="PF17921">
    <property type="entry name" value="Integrase_H2C2"/>
    <property type="match status" value="1"/>
</dbReference>
<dbReference type="AlphaFoldDB" id="A0A0J7N801"/>
<dbReference type="GO" id="GO:0003964">
    <property type="term" value="F:RNA-directed DNA polymerase activity"/>
    <property type="evidence" value="ECO:0007669"/>
    <property type="project" value="UniProtKB-EC"/>
</dbReference>
<dbReference type="InterPro" id="IPR050951">
    <property type="entry name" value="Retrovirus_Pol_polyprotein"/>
</dbReference>
<feature type="compositionally biased region" description="Polar residues" evidence="2">
    <location>
        <begin position="396"/>
        <end position="406"/>
    </location>
</feature>
<dbReference type="SUPFAM" id="SSF53098">
    <property type="entry name" value="Ribonuclease H-like"/>
    <property type="match status" value="1"/>
</dbReference>
<dbReference type="InterPro" id="IPR036397">
    <property type="entry name" value="RNaseH_sf"/>
</dbReference>
<gene>
    <name evidence="4" type="ORF">RF55_11690</name>
</gene>
<protein>
    <recommendedName>
        <fullName evidence="1">RNA-directed DNA polymerase</fullName>
        <ecNumber evidence="1">2.7.7.49</ecNumber>
    </recommendedName>
</protein>
<evidence type="ECO:0000313" key="4">
    <source>
        <dbReference type="EMBL" id="KMQ88765.1"/>
    </source>
</evidence>
<dbReference type="PROSITE" id="PS50994">
    <property type="entry name" value="INTEGRASE"/>
    <property type="match status" value="1"/>
</dbReference>
<dbReference type="InterPro" id="IPR041588">
    <property type="entry name" value="Integrase_H2C2"/>
</dbReference>
<dbReference type="InterPro" id="IPR001584">
    <property type="entry name" value="Integrase_cat-core"/>
</dbReference>
<reference evidence="4 5" key="1">
    <citation type="submission" date="2015-04" db="EMBL/GenBank/DDBJ databases">
        <title>Lasius niger genome sequencing.</title>
        <authorList>
            <person name="Konorov E.A."/>
            <person name="Nikitin M.A."/>
            <person name="Kirill M.V."/>
            <person name="Chang P."/>
        </authorList>
    </citation>
    <scope>NUCLEOTIDE SEQUENCE [LARGE SCALE GENOMIC DNA]</scope>
    <source>
        <tissue evidence="4">Whole</tissue>
    </source>
</reference>
<evidence type="ECO:0000256" key="1">
    <source>
        <dbReference type="ARBA" id="ARBA00012493"/>
    </source>
</evidence>
<dbReference type="OrthoDB" id="7551005at2759"/>
<comment type="caution">
    <text evidence="4">The sequence shown here is derived from an EMBL/GenBank/DDBJ whole genome shotgun (WGS) entry which is preliminary data.</text>
</comment>
<dbReference type="PANTHER" id="PTHR37984">
    <property type="entry name" value="PROTEIN CBG26694"/>
    <property type="match status" value="1"/>
</dbReference>
<sequence length="412" mass="47970">MKETVKDRELSRLKEDLTSEKIYDPVYSLHDGIIFRGRRVFIPLSLRPEILKELYDTHLGISKMKNLARRYCYWRNIDKDIENLVRSCPECAKVQNEPKKVVLHHWEDPETNFQRVHIDYAGPFQGHQFLILVDAKSKWPEVRITKSDPTSNSTIRFLEDIFSSHGLPEVLVSDNATIFKSEEFTQFCQRNGIFQKFTAPGHPATNGLAERYVQILKKKLKAMEHEPGTITFKVENILYRFRATPLRCSKSPSELYLNRQIRIKLDLLHPPHIVQNSIQKPNVRQLSVEDKVQSRTYGGTQRWKLGTIMKKFGQLHYMIHLDKGYNIIGHINQLRPSKVLKENPERKSVQFGPVTRNWYPLPDHQQKVQLQPQQAQAPEADPILPAQDIQVPVVQKGTSGKTQQPFRRSERL</sequence>
<dbReference type="Pfam" id="PF00665">
    <property type="entry name" value="rve"/>
    <property type="match status" value="1"/>
</dbReference>
<evidence type="ECO:0000259" key="3">
    <source>
        <dbReference type="PROSITE" id="PS50994"/>
    </source>
</evidence>
<proteinExistence type="predicted"/>
<name>A0A0J7N801_LASNI</name>
<dbReference type="EMBL" id="LBMM01008594">
    <property type="protein sequence ID" value="KMQ88765.1"/>
    <property type="molecule type" value="Genomic_DNA"/>
</dbReference>
<organism evidence="4 5">
    <name type="scientific">Lasius niger</name>
    <name type="common">Black garden ant</name>
    <dbReference type="NCBI Taxonomy" id="67767"/>
    <lineage>
        <taxon>Eukaryota</taxon>
        <taxon>Metazoa</taxon>
        <taxon>Ecdysozoa</taxon>
        <taxon>Arthropoda</taxon>
        <taxon>Hexapoda</taxon>
        <taxon>Insecta</taxon>
        <taxon>Pterygota</taxon>
        <taxon>Neoptera</taxon>
        <taxon>Endopterygota</taxon>
        <taxon>Hymenoptera</taxon>
        <taxon>Apocrita</taxon>
        <taxon>Aculeata</taxon>
        <taxon>Formicoidea</taxon>
        <taxon>Formicidae</taxon>
        <taxon>Formicinae</taxon>
        <taxon>Lasius</taxon>
        <taxon>Lasius</taxon>
    </lineage>
</organism>
<accession>A0A0J7N801</accession>
<evidence type="ECO:0000313" key="5">
    <source>
        <dbReference type="Proteomes" id="UP000036403"/>
    </source>
</evidence>
<feature type="region of interest" description="Disordered" evidence="2">
    <location>
        <begin position="366"/>
        <end position="412"/>
    </location>
</feature>
<dbReference type="GO" id="GO:0015074">
    <property type="term" value="P:DNA integration"/>
    <property type="evidence" value="ECO:0007669"/>
    <property type="project" value="InterPro"/>
</dbReference>
<dbReference type="InterPro" id="IPR012337">
    <property type="entry name" value="RNaseH-like_sf"/>
</dbReference>
<dbReference type="Gene3D" id="1.10.340.70">
    <property type="match status" value="1"/>
</dbReference>
<keyword evidence="5" id="KW-1185">Reference proteome</keyword>
<dbReference type="EC" id="2.7.7.49" evidence="1"/>
<dbReference type="Gene3D" id="3.30.420.10">
    <property type="entry name" value="Ribonuclease H-like superfamily/Ribonuclease H"/>
    <property type="match status" value="1"/>
</dbReference>
<dbReference type="FunFam" id="1.10.340.70:FF:000004">
    <property type="entry name" value="Retrovirus-related Pol polyprotein from transposon 297-like Protein"/>
    <property type="match status" value="1"/>
</dbReference>
<dbReference type="PaxDb" id="67767-A0A0J7N801"/>
<feature type="compositionally biased region" description="Low complexity" evidence="2">
    <location>
        <begin position="367"/>
        <end position="382"/>
    </location>
</feature>